<keyword evidence="1" id="KW-0812">Transmembrane</keyword>
<comment type="caution">
    <text evidence="2">The sequence shown here is derived from an EMBL/GenBank/DDBJ whole genome shotgun (WGS) entry which is preliminary data.</text>
</comment>
<evidence type="ECO:0000313" key="2">
    <source>
        <dbReference type="EMBL" id="GGH73881.1"/>
    </source>
</evidence>
<feature type="transmembrane region" description="Helical" evidence="1">
    <location>
        <begin position="21"/>
        <end position="45"/>
    </location>
</feature>
<keyword evidence="1" id="KW-1133">Transmembrane helix</keyword>
<dbReference type="EMBL" id="BMDD01000001">
    <property type="protein sequence ID" value="GGH73881.1"/>
    <property type="molecule type" value="Genomic_DNA"/>
</dbReference>
<organism evidence="2 3">
    <name type="scientific">Saccharibacillus endophyticus</name>
    <dbReference type="NCBI Taxonomy" id="2060666"/>
    <lineage>
        <taxon>Bacteria</taxon>
        <taxon>Bacillati</taxon>
        <taxon>Bacillota</taxon>
        <taxon>Bacilli</taxon>
        <taxon>Bacillales</taxon>
        <taxon>Paenibacillaceae</taxon>
        <taxon>Saccharibacillus</taxon>
    </lineage>
</organism>
<dbReference type="Proteomes" id="UP000605427">
    <property type="component" value="Unassembled WGS sequence"/>
</dbReference>
<name>A0ABQ1ZSN6_9BACL</name>
<keyword evidence="1" id="KW-0472">Membrane</keyword>
<reference evidence="3" key="1">
    <citation type="journal article" date="2019" name="Int. J. Syst. Evol. Microbiol.">
        <title>The Global Catalogue of Microorganisms (GCM) 10K type strain sequencing project: providing services to taxonomists for standard genome sequencing and annotation.</title>
        <authorList>
            <consortium name="The Broad Institute Genomics Platform"/>
            <consortium name="The Broad Institute Genome Sequencing Center for Infectious Disease"/>
            <person name="Wu L."/>
            <person name="Ma J."/>
        </authorList>
    </citation>
    <scope>NUCLEOTIDE SEQUENCE [LARGE SCALE GENOMIC DNA]</scope>
    <source>
        <strain evidence="3">CCM 8702</strain>
    </source>
</reference>
<keyword evidence="3" id="KW-1185">Reference proteome</keyword>
<gene>
    <name evidence="2" type="ORF">GCM10007362_13430</name>
</gene>
<sequence length="49" mass="6167">MAWQSRRQRRERRGRFDGIWDVLEILFELLVWAPRLIFGFFRIILKIFD</sequence>
<dbReference type="RefSeq" id="WP_172247046.1">
    <property type="nucleotide sequence ID" value="NZ_BMDD01000001.1"/>
</dbReference>
<protein>
    <submittedName>
        <fullName evidence="2">Uncharacterized protein</fullName>
    </submittedName>
</protein>
<proteinExistence type="predicted"/>
<evidence type="ECO:0000313" key="3">
    <source>
        <dbReference type="Proteomes" id="UP000605427"/>
    </source>
</evidence>
<accession>A0ABQ1ZSN6</accession>
<evidence type="ECO:0000256" key="1">
    <source>
        <dbReference type="SAM" id="Phobius"/>
    </source>
</evidence>